<evidence type="ECO:0000313" key="1">
    <source>
        <dbReference type="EMBL" id="MFD5101355.1"/>
    </source>
</evidence>
<protein>
    <submittedName>
        <fullName evidence="1">Uncharacterized protein</fullName>
    </submittedName>
</protein>
<comment type="caution">
    <text evidence="1">The sequence shown here is derived from an EMBL/GenBank/DDBJ whole genome shotgun (WGS) entry which is preliminary data.</text>
</comment>
<accession>A0ABW6FPI4</accession>
<dbReference type="RefSeq" id="WP_386716596.1">
    <property type="nucleotide sequence ID" value="NZ_JBHXIJ010000154.1"/>
</dbReference>
<organism evidence="1 2">
    <name type="scientific">Streptomyces albidochromogenes</name>
    <dbReference type="NCBI Taxonomy" id="329524"/>
    <lineage>
        <taxon>Bacteria</taxon>
        <taxon>Bacillati</taxon>
        <taxon>Actinomycetota</taxon>
        <taxon>Actinomycetes</taxon>
        <taxon>Kitasatosporales</taxon>
        <taxon>Streptomycetaceae</taxon>
        <taxon>Streptomyces</taxon>
    </lineage>
</organism>
<evidence type="ECO:0000313" key="2">
    <source>
        <dbReference type="Proteomes" id="UP001598448"/>
    </source>
</evidence>
<sequence>MTSRRTRYVVIGAGAVDGTIGGRRAPGSLTAAHLTALVDAG</sequence>
<gene>
    <name evidence="1" type="ORF">ACFWJN_20685</name>
</gene>
<keyword evidence="2" id="KW-1185">Reference proteome</keyword>
<proteinExistence type="predicted"/>
<reference evidence="1 2" key="1">
    <citation type="submission" date="2024-09" db="EMBL/GenBank/DDBJ databases">
        <title>The Natural Products Discovery Center: Release of the First 8490 Sequenced Strains for Exploring Actinobacteria Biosynthetic Diversity.</title>
        <authorList>
            <person name="Kalkreuter E."/>
            <person name="Kautsar S.A."/>
            <person name="Yang D."/>
            <person name="Bader C.D."/>
            <person name="Teijaro C.N."/>
            <person name="Fluegel L."/>
            <person name="Davis C.M."/>
            <person name="Simpson J.R."/>
            <person name="Lauterbach L."/>
            <person name="Steele A.D."/>
            <person name="Gui C."/>
            <person name="Meng S."/>
            <person name="Li G."/>
            <person name="Viehrig K."/>
            <person name="Ye F."/>
            <person name="Su P."/>
            <person name="Kiefer A.F."/>
            <person name="Nichols A."/>
            <person name="Cepeda A.J."/>
            <person name="Yan W."/>
            <person name="Fan B."/>
            <person name="Jiang Y."/>
            <person name="Adhikari A."/>
            <person name="Zheng C.-J."/>
            <person name="Schuster L."/>
            <person name="Cowan T.M."/>
            <person name="Smanski M.J."/>
            <person name="Chevrette M.G."/>
            <person name="De Carvalho L.P.S."/>
            <person name="Shen B."/>
        </authorList>
    </citation>
    <scope>NUCLEOTIDE SEQUENCE [LARGE SCALE GENOMIC DNA]</scope>
    <source>
        <strain evidence="1 2">NPDC058348</strain>
    </source>
</reference>
<dbReference type="Proteomes" id="UP001598448">
    <property type="component" value="Unassembled WGS sequence"/>
</dbReference>
<dbReference type="EMBL" id="JBHXIJ010000154">
    <property type="protein sequence ID" value="MFD5101355.1"/>
    <property type="molecule type" value="Genomic_DNA"/>
</dbReference>
<name>A0ABW6FPI4_9ACTN</name>